<evidence type="ECO:0000313" key="2">
    <source>
        <dbReference type="Proteomes" id="UP001054889"/>
    </source>
</evidence>
<comment type="caution">
    <text evidence="1">The sequence shown here is derived from an EMBL/GenBank/DDBJ whole genome shotgun (WGS) entry which is preliminary data.</text>
</comment>
<gene>
    <name evidence="1" type="primary">gb10170</name>
    <name evidence="1" type="ORF">PR202_gb10170</name>
</gene>
<accession>A0AAV5EJE8</accession>
<dbReference type="EMBL" id="BQKI01000075">
    <property type="protein sequence ID" value="GJN22590.1"/>
    <property type="molecule type" value="Genomic_DNA"/>
</dbReference>
<sequence>MNSSYWLPPPLELETGDNAGACCYSSGRGWGEEKEWCCSGGNCCCSGRGWVAARIEVSIYTATALSICASTSIRVDGRRGGRPLRRDPGREGGHVMVTDAAAQGKGGGGGGGRDAVAAAAAAWGREEKRSGERRWRGVFF</sequence>
<evidence type="ECO:0000313" key="1">
    <source>
        <dbReference type="EMBL" id="GJN22590.1"/>
    </source>
</evidence>
<protein>
    <submittedName>
        <fullName evidence="1">Uncharacterized protein</fullName>
    </submittedName>
</protein>
<name>A0AAV5EJE8_ELECO</name>
<reference evidence="1" key="1">
    <citation type="journal article" date="2018" name="DNA Res.">
        <title>Multiple hybrid de novo genome assembly of finger millet, an orphan allotetraploid crop.</title>
        <authorList>
            <person name="Hatakeyama M."/>
            <person name="Aluri S."/>
            <person name="Balachadran M.T."/>
            <person name="Sivarajan S.R."/>
            <person name="Patrignani A."/>
            <person name="Gruter S."/>
            <person name="Poveda L."/>
            <person name="Shimizu-Inatsugi R."/>
            <person name="Baeten J."/>
            <person name="Francoijs K.J."/>
            <person name="Nataraja K.N."/>
            <person name="Reddy Y.A.N."/>
            <person name="Phadnis S."/>
            <person name="Ravikumar R.L."/>
            <person name="Schlapbach R."/>
            <person name="Sreeman S.M."/>
            <person name="Shimizu K.K."/>
        </authorList>
    </citation>
    <scope>NUCLEOTIDE SEQUENCE</scope>
</reference>
<proteinExistence type="predicted"/>
<dbReference type="Proteomes" id="UP001054889">
    <property type="component" value="Unassembled WGS sequence"/>
</dbReference>
<reference evidence="1" key="2">
    <citation type="submission" date="2021-12" db="EMBL/GenBank/DDBJ databases">
        <title>Resequencing data analysis of finger millet.</title>
        <authorList>
            <person name="Hatakeyama M."/>
            <person name="Aluri S."/>
            <person name="Balachadran M.T."/>
            <person name="Sivarajan S.R."/>
            <person name="Poveda L."/>
            <person name="Shimizu-Inatsugi R."/>
            <person name="Schlapbach R."/>
            <person name="Sreeman S.M."/>
            <person name="Shimizu K.K."/>
        </authorList>
    </citation>
    <scope>NUCLEOTIDE SEQUENCE</scope>
</reference>
<organism evidence="1 2">
    <name type="scientific">Eleusine coracana subsp. coracana</name>
    <dbReference type="NCBI Taxonomy" id="191504"/>
    <lineage>
        <taxon>Eukaryota</taxon>
        <taxon>Viridiplantae</taxon>
        <taxon>Streptophyta</taxon>
        <taxon>Embryophyta</taxon>
        <taxon>Tracheophyta</taxon>
        <taxon>Spermatophyta</taxon>
        <taxon>Magnoliopsida</taxon>
        <taxon>Liliopsida</taxon>
        <taxon>Poales</taxon>
        <taxon>Poaceae</taxon>
        <taxon>PACMAD clade</taxon>
        <taxon>Chloridoideae</taxon>
        <taxon>Cynodonteae</taxon>
        <taxon>Eleusininae</taxon>
        <taxon>Eleusine</taxon>
    </lineage>
</organism>
<keyword evidence="2" id="KW-1185">Reference proteome</keyword>
<dbReference type="AlphaFoldDB" id="A0AAV5EJE8"/>